<comment type="caution">
    <text evidence="4">The sequence shown here is derived from an EMBL/GenBank/DDBJ whole genome shotgun (WGS) entry which is preliminary data.</text>
</comment>
<dbReference type="PANTHER" id="PTHR10039">
    <property type="entry name" value="AMELOGENIN"/>
    <property type="match status" value="1"/>
</dbReference>
<sequence length="334" mass="37999">MEGGPHPSNTPFHNAGRDQVNAPGGIANKTDGSGNHPSRGYVQWACILSAPVGSHSSVTNESQEFPIRPPRPTRVLGVIRKKQFHKWRDRADLPAYNGVLWIKGKPGAGKSTLMKHALLHCEKVFDDQLIILEKTPLGVLRSIIYQLLDNDYTLYERFRPIYKKQRMHDKEGDIDAVQAGITLRICLSSRHYPNVSMRKTLELAVEGSEDHRRDIATYITHKLERHDDNIKDKIRKKAGGIAIYVVNISTLEEVPADLEEVFNRFLSEDDRNKTETIRMLQWVLLSRRPLKPEELFFAVLTGTASEYTRPWNRSKITGHGPHHPTAHYRIVQGP</sequence>
<protein>
    <recommendedName>
        <fullName evidence="3">Nephrocystin 3-like N-terminal domain-containing protein</fullName>
    </recommendedName>
</protein>
<feature type="region of interest" description="Disordered" evidence="2">
    <location>
        <begin position="1"/>
        <end position="34"/>
    </location>
</feature>
<keyword evidence="1" id="KW-0677">Repeat</keyword>
<dbReference type="InterPro" id="IPR056884">
    <property type="entry name" value="NPHP3-like_N"/>
</dbReference>
<evidence type="ECO:0000256" key="2">
    <source>
        <dbReference type="SAM" id="MobiDB-lite"/>
    </source>
</evidence>
<accession>A0AAN6TU80</accession>
<reference evidence="4" key="2">
    <citation type="submission" date="2023-05" db="EMBL/GenBank/DDBJ databases">
        <authorList>
            <consortium name="Lawrence Berkeley National Laboratory"/>
            <person name="Steindorff A."/>
            <person name="Hensen N."/>
            <person name="Bonometti L."/>
            <person name="Westerberg I."/>
            <person name="Brannstrom I.O."/>
            <person name="Guillou S."/>
            <person name="Cros-Aarteil S."/>
            <person name="Calhoun S."/>
            <person name="Haridas S."/>
            <person name="Kuo A."/>
            <person name="Mondo S."/>
            <person name="Pangilinan J."/>
            <person name="Riley R."/>
            <person name="Labutti K."/>
            <person name="Andreopoulos B."/>
            <person name="Lipzen A."/>
            <person name="Chen C."/>
            <person name="Yanf M."/>
            <person name="Daum C."/>
            <person name="Ng V."/>
            <person name="Clum A."/>
            <person name="Ohm R."/>
            <person name="Martin F."/>
            <person name="Silar P."/>
            <person name="Natvig D."/>
            <person name="Lalanne C."/>
            <person name="Gautier V."/>
            <person name="Ament-Velasquez S.L."/>
            <person name="Kruys A."/>
            <person name="Hutchinson M.I."/>
            <person name="Powell A.J."/>
            <person name="Barry K."/>
            <person name="Miller A.N."/>
            <person name="Grigoriev I.V."/>
            <person name="Debuchy R."/>
            <person name="Gladieux P."/>
            <person name="Thoren M.H."/>
            <person name="Johannesson H."/>
        </authorList>
    </citation>
    <scope>NUCLEOTIDE SEQUENCE</scope>
    <source>
        <strain evidence="4">CBS 731.68</strain>
    </source>
</reference>
<dbReference type="GeneID" id="87828201"/>
<dbReference type="Proteomes" id="UP001302602">
    <property type="component" value="Unassembled WGS sequence"/>
</dbReference>
<feature type="domain" description="Nephrocystin 3-like N-terminal" evidence="3">
    <location>
        <begin position="79"/>
        <end position="171"/>
    </location>
</feature>
<proteinExistence type="predicted"/>
<dbReference type="EMBL" id="MU853238">
    <property type="protein sequence ID" value="KAK4120554.1"/>
    <property type="molecule type" value="Genomic_DNA"/>
</dbReference>
<evidence type="ECO:0000313" key="5">
    <source>
        <dbReference type="Proteomes" id="UP001302602"/>
    </source>
</evidence>
<keyword evidence="5" id="KW-1185">Reference proteome</keyword>
<evidence type="ECO:0000313" key="4">
    <source>
        <dbReference type="EMBL" id="KAK4120554.1"/>
    </source>
</evidence>
<gene>
    <name evidence="4" type="ORF">N657DRAFT_636541</name>
</gene>
<evidence type="ECO:0000259" key="3">
    <source>
        <dbReference type="Pfam" id="PF24883"/>
    </source>
</evidence>
<dbReference type="RefSeq" id="XP_062644325.1">
    <property type="nucleotide sequence ID" value="XM_062791432.1"/>
</dbReference>
<evidence type="ECO:0000256" key="1">
    <source>
        <dbReference type="ARBA" id="ARBA00022737"/>
    </source>
</evidence>
<name>A0AAN6TU80_9PEZI</name>
<reference evidence="4" key="1">
    <citation type="journal article" date="2023" name="Mol. Phylogenet. Evol.">
        <title>Genome-scale phylogeny and comparative genomics of the fungal order Sordariales.</title>
        <authorList>
            <person name="Hensen N."/>
            <person name="Bonometti L."/>
            <person name="Westerberg I."/>
            <person name="Brannstrom I.O."/>
            <person name="Guillou S."/>
            <person name="Cros-Aarteil S."/>
            <person name="Calhoun S."/>
            <person name="Haridas S."/>
            <person name="Kuo A."/>
            <person name="Mondo S."/>
            <person name="Pangilinan J."/>
            <person name="Riley R."/>
            <person name="LaButti K."/>
            <person name="Andreopoulos B."/>
            <person name="Lipzen A."/>
            <person name="Chen C."/>
            <person name="Yan M."/>
            <person name="Daum C."/>
            <person name="Ng V."/>
            <person name="Clum A."/>
            <person name="Steindorff A."/>
            <person name="Ohm R.A."/>
            <person name="Martin F."/>
            <person name="Silar P."/>
            <person name="Natvig D.O."/>
            <person name="Lalanne C."/>
            <person name="Gautier V."/>
            <person name="Ament-Velasquez S.L."/>
            <person name="Kruys A."/>
            <person name="Hutchinson M.I."/>
            <person name="Powell A.J."/>
            <person name="Barry K."/>
            <person name="Miller A.N."/>
            <person name="Grigoriev I.V."/>
            <person name="Debuchy R."/>
            <person name="Gladieux P."/>
            <person name="Hiltunen Thoren M."/>
            <person name="Johannesson H."/>
        </authorList>
    </citation>
    <scope>NUCLEOTIDE SEQUENCE</scope>
    <source>
        <strain evidence="4">CBS 731.68</strain>
    </source>
</reference>
<dbReference type="Pfam" id="PF24883">
    <property type="entry name" value="NPHP3_N"/>
    <property type="match status" value="1"/>
</dbReference>
<organism evidence="4 5">
    <name type="scientific">Parathielavia appendiculata</name>
    <dbReference type="NCBI Taxonomy" id="2587402"/>
    <lineage>
        <taxon>Eukaryota</taxon>
        <taxon>Fungi</taxon>
        <taxon>Dikarya</taxon>
        <taxon>Ascomycota</taxon>
        <taxon>Pezizomycotina</taxon>
        <taxon>Sordariomycetes</taxon>
        <taxon>Sordariomycetidae</taxon>
        <taxon>Sordariales</taxon>
        <taxon>Chaetomiaceae</taxon>
        <taxon>Parathielavia</taxon>
    </lineage>
</organism>
<dbReference type="AlphaFoldDB" id="A0AAN6TU80"/>